<feature type="compositionally biased region" description="Pro residues" evidence="1">
    <location>
        <begin position="155"/>
        <end position="173"/>
    </location>
</feature>
<evidence type="ECO:0000256" key="1">
    <source>
        <dbReference type="SAM" id="MobiDB-lite"/>
    </source>
</evidence>
<dbReference type="AlphaFoldDB" id="A0A5M9K2E3"/>
<dbReference type="VEuPathDB" id="FungiDB:MFRU_002g03100"/>
<protein>
    <submittedName>
        <fullName evidence="2">Uncharacterized protein</fullName>
    </submittedName>
</protein>
<proteinExistence type="predicted"/>
<feature type="region of interest" description="Disordered" evidence="1">
    <location>
        <begin position="153"/>
        <end position="174"/>
    </location>
</feature>
<organism evidence="2 3">
    <name type="scientific">Monilinia fructicola</name>
    <name type="common">Brown rot fungus</name>
    <name type="synonym">Ciboria fructicola</name>
    <dbReference type="NCBI Taxonomy" id="38448"/>
    <lineage>
        <taxon>Eukaryota</taxon>
        <taxon>Fungi</taxon>
        <taxon>Dikarya</taxon>
        <taxon>Ascomycota</taxon>
        <taxon>Pezizomycotina</taxon>
        <taxon>Leotiomycetes</taxon>
        <taxon>Helotiales</taxon>
        <taxon>Sclerotiniaceae</taxon>
        <taxon>Monilinia</taxon>
    </lineage>
</organism>
<name>A0A5M9K2E3_MONFR</name>
<accession>A0A5M9K2E3</accession>
<evidence type="ECO:0000313" key="3">
    <source>
        <dbReference type="Proteomes" id="UP000322873"/>
    </source>
</evidence>
<sequence length="183" mass="20965">MPRHNSGASRVPTHYYPNTTIPPYRIEVDSHPLQAKTVLGSDAYINQRPPAPRQKFVHFALKNMDTELNEYDTKQIDERHKNNAAALNFTNHSRNERTPLSSELYLRLAQARLSHFHTVPRKPMERPIRMDFQARNDNSAPDNHLGLVAANTPIQYPPRVPTPPINRDPPPPPRLERVAYTGL</sequence>
<keyword evidence="3" id="KW-1185">Reference proteome</keyword>
<comment type="caution">
    <text evidence="2">The sequence shown here is derived from an EMBL/GenBank/DDBJ whole genome shotgun (WGS) entry which is preliminary data.</text>
</comment>
<dbReference type="EMBL" id="VICG01000002">
    <property type="protein sequence ID" value="KAA8575080.1"/>
    <property type="molecule type" value="Genomic_DNA"/>
</dbReference>
<gene>
    <name evidence="2" type="ORF">EYC84_004296</name>
</gene>
<dbReference type="Proteomes" id="UP000322873">
    <property type="component" value="Unassembled WGS sequence"/>
</dbReference>
<evidence type="ECO:0000313" key="2">
    <source>
        <dbReference type="EMBL" id="KAA8575080.1"/>
    </source>
</evidence>
<reference evidence="2 3" key="1">
    <citation type="submission" date="2019-06" db="EMBL/GenBank/DDBJ databases">
        <title>Genome Sequence of the Brown Rot Fungal Pathogen Monilinia fructicola.</title>
        <authorList>
            <person name="De Miccolis Angelini R.M."/>
            <person name="Landi L."/>
            <person name="Abate D."/>
            <person name="Pollastro S."/>
            <person name="Romanazzi G."/>
            <person name="Faretra F."/>
        </authorList>
    </citation>
    <scope>NUCLEOTIDE SEQUENCE [LARGE SCALE GENOMIC DNA]</scope>
    <source>
        <strain evidence="2 3">Mfrc123</strain>
    </source>
</reference>